<evidence type="ECO:0000256" key="2">
    <source>
        <dbReference type="ARBA" id="ARBA00007739"/>
    </source>
</evidence>
<comment type="catalytic activity">
    <reaction evidence="13">
        <text>[GlcNAc-(1-&gt;4)-Mur2Ac(oyl-L-Ala-gamma-D-Glu-L-Lys-D-Ala-D-Ala)](n)-di-trans,octa-cis-undecaprenyl diphosphate + beta-D-GlcNAc-(1-&gt;4)-Mur2Ac(oyl-L-Ala-gamma-D-Glu-L-Lys-D-Ala-D-Ala)-di-trans,octa-cis-undecaprenyl diphosphate = [GlcNAc-(1-&gt;4)-Mur2Ac(oyl-L-Ala-gamma-D-Glu-L-Lys-D-Ala-D-Ala)](n+1)-di-trans,octa-cis-undecaprenyl diphosphate + di-trans,octa-cis-undecaprenyl diphosphate + H(+)</text>
        <dbReference type="Rhea" id="RHEA:23708"/>
        <dbReference type="Rhea" id="RHEA-COMP:9602"/>
        <dbReference type="Rhea" id="RHEA-COMP:9603"/>
        <dbReference type="ChEBI" id="CHEBI:15378"/>
        <dbReference type="ChEBI" id="CHEBI:58405"/>
        <dbReference type="ChEBI" id="CHEBI:60033"/>
        <dbReference type="ChEBI" id="CHEBI:78435"/>
        <dbReference type="EC" id="2.4.99.28"/>
    </reaction>
</comment>
<keyword evidence="15" id="KW-0472">Membrane</keyword>
<feature type="compositionally biased region" description="Basic residues" evidence="14">
    <location>
        <begin position="11"/>
        <end position="20"/>
    </location>
</feature>
<reference evidence="18" key="1">
    <citation type="submission" date="2023-08" db="EMBL/GenBank/DDBJ databases">
        <authorList>
            <person name="Page C.A."/>
            <person name="Perez-Diaz I.M."/>
        </authorList>
    </citation>
    <scope>NUCLEOTIDE SEQUENCE</scope>
    <source>
        <strain evidence="18">7.8.46</strain>
    </source>
</reference>
<keyword evidence="6" id="KW-0808">Transferase</keyword>
<evidence type="ECO:0000256" key="4">
    <source>
        <dbReference type="ARBA" id="ARBA00022670"/>
    </source>
</evidence>
<dbReference type="InterPro" id="IPR001460">
    <property type="entry name" value="PCN-bd_Tpept"/>
</dbReference>
<feature type="transmembrane region" description="Helical" evidence="15">
    <location>
        <begin position="29"/>
        <end position="51"/>
    </location>
</feature>
<evidence type="ECO:0000313" key="19">
    <source>
        <dbReference type="Proteomes" id="UP001267003"/>
    </source>
</evidence>
<keyword evidence="8" id="KW-0133">Cell shape</keyword>
<evidence type="ECO:0000256" key="3">
    <source>
        <dbReference type="ARBA" id="ARBA00022645"/>
    </source>
</evidence>
<evidence type="ECO:0000313" key="18">
    <source>
        <dbReference type="EMBL" id="MDT6991485.1"/>
    </source>
</evidence>
<feature type="domain" description="Penicillin-binding protein transpeptidase" evidence="16">
    <location>
        <begin position="355"/>
        <end position="637"/>
    </location>
</feature>
<evidence type="ECO:0000256" key="11">
    <source>
        <dbReference type="ARBA" id="ARBA00023316"/>
    </source>
</evidence>
<evidence type="ECO:0000259" key="17">
    <source>
        <dbReference type="Pfam" id="PF00912"/>
    </source>
</evidence>
<dbReference type="Gene3D" id="1.10.3810.10">
    <property type="entry name" value="Biosynthetic peptidoglycan transglycosylase-like"/>
    <property type="match status" value="1"/>
</dbReference>
<dbReference type="GO" id="GO:0006508">
    <property type="term" value="P:proteolysis"/>
    <property type="evidence" value="ECO:0007669"/>
    <property type="project" value="UniProtKB-KW"/>
</dbReference>
<evidence type="ECO:0000256" key="14">
    <source>
        <dbReference type="SAM" id="MobiDB-lite"/>
    </source>
</evidence>
<keyword evidence="4" id="KW-0645">Protease</keyword>
<feature type="compositionally biased region" description="Low complexity" evidence="14">
    <location>
        <begin position="678"/>
        <end position="758"/>
    </location>
</feature>
<evidence type="ECO:0000259" key="16">
    <source>
        <dbReference type="Pfam" id="PF00905"/>
    </source>
</evidence>
<keyword evidence="3" id="KW-0121">Carboxypeptidase</keyword>
<evidence type="ECO:0000256" key="15">
    <source>
        <dbReference type="SAM" id="Phobius"/>
    </source>
</evidence>
<sequence>MAGNNEQNSRVARRKSQPQPPKKHWFRRIFLSLVGLFVVGVLAGLCLFFYYAQTSPTITESDLKGTSAVKIYGKDDNYITNLGTSNLQYVKSSNIPTTLKNAVVSIEDRRFYKHHGVDYYRILGAAVGNLKGSSLGMQGGSTLTMQLVKLAVFSTDTSDRNLKVKAQEAWLALNLEKHYSKSQILEFYINKVYMGNGIYGMSTAARYYYNKSLKDLNLSQLALLAGMPQSPTYYDPTTYPSYATSRRNLVLEAMYDNKVITKSQETAAKKVSVKTGLSSAGRSGLTTHSKTNKILDAYLNQVRQDLLKKGYKLTDGEKVYTNLDMDAQKRLYEIANTSKYVTYPNNGKQTFQLGVSVVDSYTGKISAMIGGRKIGNVVYGTNRAVQTDRSNASTMKPILDYGPAIEYLNWPTYKSLSDTKYKYPGTNISVHDFDNNYLGNMTMREALVQSRNIPAVRTLQAVGKTRAQTFAKGIGIDLKTVNYANAIGAGVSTLQVAGAYAAFADGGVYHKPYYIRKVTTADGKTTSYTSNGKRAMKKSTAYMITDMLKGVINSSTGTATTAKISGVYQAGKTGTDDYDSKYKNSVPSNAVVDSWMAGYTKNYSVAVWTGYDKATEAGGYLDSSNEKISQQIYRAMMSYLQQYSPNSDWTKPSTVGTTKRNGIEELYVVGHLFSSSEASSGTSSSASSSSSVTSSSATSTSSSSSSESSESSSSEESSSSSSASSSSAESSSSEESSESSSTEASSSSAASSEATTETPTTDTNTNTEGQ</sequence>
<comment type="similarity">
    <text evidence="1">In the C-terminal section; belongs to the transpeptidase family.</text>
</comment>
<protein>
    <submittedName>
        <fullName evidence="18">PBP1A family penicillin-binding protein</fullName>
    </submittedName>
</protein>
<keyword evidence="9" id="KW-0573">Peptidoglycan synthesis</keyword>
<name>A0AAW8W0J9_LACPE</name>
<evidence type="ECO:0000256" key="13">
    <source>
        <dbReference type="ARBA" id="ARBA00049902"/>
    </source>
</evidence>
<dbReference type="RefSeq" id="WP_101873495.1">
    <property type="nucleotide sequence ID" value="NZ_CP016491.1"/>
</dbReference>
<dbReference type="InterPro" id="IPR023346">
    <property type="entry name" value="Lysozyme-like_dom_sf"/>
</dbReference>
<dbReference type="GO" id="GO:0009002">
    <property type="term" value="F:serine-type D-Ala-D-Ala carboxypeptidase activity"/>
    <property type="evidence" value="ECO:0007669"/>
    <property type="project" value="UniProtKB-EC"/>
</dbReference>
<dbReference type="GO" id="GO:0008658">
    <property type="term" value="F:penicillin binding"/>
    <property type="evidence" value="ECO:0007669"/>
    <property type="project" value="InterPro"/>
</dbReference>
<proteinExistence type="inferred from homology"/>
<dbReference type="InterPro" id="IPR012338">
    <property type="entry name" value="Beta-lactam/transpept-like"/>
</dbReference>
<dbReference type="NCBIfam" id="TIGR02074">
    <property type="entry name" value="PBP_1a_fam"/>
    <property type="match status" value="1"/>
</dbReference>
<dbReference type="KEGG" id="lpg:BB562_08665"/>
<evidence type="ECO:0000256" key="9">
    <source>
        <dbReference type="ARBA" id="ARBA00022984"/>
    </source>
</evidence>
<evidence type="ECO:0000256" key="1">
    <source>
        <dbReference type="ARBA" id="ARBA00007090"/>
    </source>
</evidence>
<keyword evidence="15" id="KW-1133">Transmembrane helix</keyword>
<dbReference type="InterPro" id="IPR036950">
    <property type="entry name" value="PBP_transglycosylase"/>
</dbReference>
<feature type="compositionally biased region" description="Polar residues" evidence="14">
    <location>
        <begin position="1"/>
        <end position="10"/>
    </location>
</feature>
<dbReference type="SUPFAM" id="SSF53955">
    <property type="entry name" value="Lysozyme-like"/>
    <property type="match status" value="1"/>
</dbReference>
<dbReference type="Proteomes" id="UP001267003">
    <property type="component" value="Unassembled WGS sequence"/>
</dbReference>
<evidence type="ECO:0000256" key="10">
    <source>
        <dbReference type="ARBA" id="ARBA00023268"/>
    </source>
</evidence>
<evidence type="ECO:0000256" key="12">
    <source>
        <dbReference type="ARBA" id="ARBA00034000"/>
    </source>
</evidence>
<feature type="domain" description="Glycosyl transferase family 51" evidence="17">
    <location>
        <begin position="77"/>
        <end position="254"/>
    </location>
</feature>
<dbReference type="GO" id="GO:0009252">
    <property type="term" value="P:peptidoglycan biosynthetic process"/>
    <property type="evidence" value="ECO:0007669"/>
    <property type="project" value="UniProtKB-KW"/>
</dbReference>
<dbReference type="GO" id="GO:0071555">
    <property type="term" value="P:cell wall organization"/>
    <property type="evidence" value="ECO:0007669"/>
    <property type="project" value="UniProtKB-KW"/>
</dbReference>
<keyword evidence="7" id="KW-0378">Hydrolase</keyword>
<keyword evidence="15" id="KW-0812">Transmembrane</keyword>
<dbReference type="PANTHER" id="PTHR32282:SF29">
    <property type="entry name" value="PENICILLIN-BINDING PROTEIN 1A"/>
    <property type="match status" value="1"/>
</dbReference>
<dbReference type="PANTHER" id="PTHR32282">
    <property type="entry name" value="BINDING PROTEIN TRANSPEPTIDASE, PUTATIVE-RELATED"/>
    <property type="match status" value="1"/>
</dbReference>
<comment type="caution">
    <text evidence="18">The sequence shown here is derived from an EMBL/GenBank/DDBJ whole genome shotgun (WGS) entry which is preliminary data.</text>
</comment>
<keyword evidence="11" id="KW-0961">Cell wall biogenesis/degradation</keyword>
<dbReference type="InterPro" id="IPR001264">
    <property type="entry name" value="Glyco_trans_51"/>
</dbReference>
<dbReference type="EMBL" id="JAVLAQ010000002">
    <property type="protein sequence ID" value="MDT6991485.1"/>
    <property type="molecule type" value="Genomic_DNA"/>
</dbReference>
<dbReference type="FunFam" id="1.10.3810.10:FF:000001">
    <property type="entry name" value="Penicillin-binding protein 1A"/>
    <property type="match status" value="1"/>
</dbReference>
<dbReference type="Pfam" id="PF00905">
    <property type="entry name" value="Transpeptidase"/>
    <property type="match status" value="1"/>
</dbReference>
<evidence type="ECO:0000256" key="7">
    <source>
        <dbReference type="ARBA" id="ARBA00022801"/>
    </source>
</evidence>
<feature type="region of interest" description="Disordered" evidence="14">
    <location>
        <begin position="1"/>
        <end position="20"/>
    </location>
</feature>
<dbReference type="SUPFAM" id="SSF56601">
    <property type="entry name" value="beta-lactamase/transpeptidase-like"/>
    <property type="match status" value="1"/>
</dbReference>
<evidence type="ECO:0000256" key="5">
    <source>
        <dbReference type="ARBA" id="ARBA00022676"/>
    </source>
</evidence>
<dbReference type="Gene3D" id="3.40.710.10">
    <property type="entry name" value="DD-peptidase/beta-lactamase superfamily"/>
    <property type="match status" value="1"/>
</dbReference>
<evidence type="ECO:0000256" key="6">
    <source>
        <dbReference type="ARBA" id="ARBA00022679"/>
    </source>
</evidence>
<dbReference type="Pfam" id="PF00912">
    <property type="entry name" value="Transgly"/>
    <property type="match status" value="1"/>
</dbReference>
<accession>A0AAW8W0J9</accession>
<dbReference type="InterPro" id="IPR050396">
    <property type="entry name" value="Glycosyltr_51/Transpeptidase"/>
</dbReference>
<keyword evidence="10" id="KW-0511">Multifunctional enzyme</keyword>
<dbReference type="GO" id="GO:0030288">
    <property type="term" value="C:outer membrane-bounded periplasmic space"/>
    <property type="evidence" value="ECO:0007669"/>
    <property type="project" value="TreeGrafter"/>
</dbReference>
<dbReference type="GO" id="GO:0008360">
    <property type="term" value="P:regulation of cell shape"/>
    <property type="evidence" value="ECO:0007669"/>
    <property type="project" value="UniProtKB-KW"/>
</dbReference>
<dbReference type="AlphaFoldDB" id="A0AAW8W0J9"/>
<evidence type="ECO:0000256" key="8">
    <source>
        <dbReference type="ARBA" id="ARBA00022960"/>
    </source>
</evidence>
<gene>
    <name evidence="18" type="ORF">RI536_15590</name>
</gene>
<feature type="region of interest" description="Disordered" evidence="14">
    <location>
        <begin position="678"/>
        <end position="770"/>
    </location>
</feature>
<organism evidence="18 19">
    <name type="scientific">Lactiplantibacillus pentosus</name>
    <name type="common">Lactobacillus pentosus</name>
    <dbReference type="NCBI Taxonomy" id="1589"/>
    <lineage>
        <taxon>Bacteria</taxon>
        <taxon>Bacillati</taxon>
        <taxon>Bacillota</taxon>
        <taxon>Bacilli</taxon>
        <taxon>Lactobacillales</taxon>
        <taxon>Lactobacillaceae</taxon>
        <taxon>Lactiplantibacillus</taxon>
    </lineage>
</organism>
<feature type="compositionally biased region" description="Polar residues" evidence="14">
    <location>
        <begin position="759"/>
        <end position="770"/>
    </location>
</feature>
<keyword evidence="5" id="KW-0328">Glycosyltransferase</keyword>
<dbReference type="GO" id="GO:0008955">
    <property type="term" value="F:peptidoglycan glycosyltransferase activity"/>
    <property type="evidence" value="ECO:0007669"/>
    <property type="project" value="UniProtKB-EC"/>
</dbReference>
<comment type="similarity">
    <text evidence="2">In the N-terminal section; belongs to the glycosyltransferase 51 family.</text>
</comment>
<comment type="catalytic activity">
    <reaction evidence="12">
        <text>Preferential cleavage: (Ac)2-L-Lys-D-Ala-|-D-Ala. Also transpeptidation of peptidyl-alanyl moieties that are N-acyl substituents of D-alanine.</text>
        <dbReference type="EC" id="3.4.16.4"/>
    </reaction>
</comment>